<evidence type="ECO:0000313" key="2">
    <source>
        <dbReference type="Proteomes" id="UP000037460"/>
    </source>
</evidence>
<reference evidence="2" key="1">
    <citation type="journal article" date="2015" name="PLoS Genet.">
        <title>Genome Sequence and Transcriptome Analyses of Chrysochromulina tobin: Metabolic Tools for Enhanced Algal Fitness in the Prominent Order Prymnesiales (Haptophyceae).</title>
        <authorList>
            <person name="Hovde B.T."/>
            <person name="Deodato C.R."/>
            <person name="Hunsperger H.M."/>
            <person name="Ryken S.A."/>
            <person name="Yost W."/>
            <person name="Jha R.K."/>
            <person name="Patterson J."/>
            <person name="Monnat R.J. Jr."/>
            <person name="Barlow S.B."/>
            <person name="Starkenburg S.R."/>
            <person name="Cattolico R.A."/>
        </authorList>
    </citation>
    <scope>NUCLEOTIDE SEQUENCE</scope>
    <source>
        <strain evidence="2">CCMP291</strain>
    </source>
</reference>
<dbReference type="EMBL" id="JWZX01001689">
    <property type="protein sequence ID" value="KOO32773.1"/>
    <property type="molecule type" value="Genomic_DNA"/>
</dbReference>
<gene>
    <name evidence="1" type="ORF">Ctob_003713</name>
</gene>
<dbReference type="Proteomes" id="UP000037460">
    <property type="component" value="Unassembled WGS sequence"/>
</dbReference>
<protein>
    <submittedName>
        <fullName evidence="1">Uncharacterized protein</fullName>
    </submittedName>
</protein>
<comment type="caution">
    <text evidence="1">The sequence shown here is derived from an EMBL/GenBank/DDBJ whole genome shotgun (WGS) entry which is preliminary data.</text>
</comment>
<name>A0A0M0K305_9EUKA</name>
<accession>A0A0M0K305</accession>
<proteinExistence type="predicted"/>
<evidence type="ECO:0000313" key="1">
    <source>
        <dbReference type="EMBL" id="KOO32773.1"/>
    </source>
</evidence>
<organism evidence="1 2">
    <name type="scientific">Chrysochromulina tobinii</name>
    <dbReference type="NCBI Taxonomy" id="1460289"/>
    <lineage>
        <taxon>Eukaryota</taxon>
        <taxon>Haptista</taxon>
        <taxon>Haptophyta</taxon>
        <taxon>Prymnesiophyceae</taxon>
        <taxon>Prymnesiales</taxon>
        <taxon>Chrysochromulinaceae</taxon>
        <taxon>Chrysochromulina</taxon>
    </lineage>
</organism>
<sequence length="130" mass="14683">MQQTGAFSRAVWLQKRCLQLSLSARDARTAQMSRDNLHVALLSEMGERLRLTTAKGPRVDLPELDIEREEPEDESPLISSTVDHFFRSPELQVAALLCTGVFKDVDIAAEWCLRMRMGYETLQQTVDASS</sequence>
<keyword evidence="2" id="KW-1185">Reference proteome</keyword>
<dbReference type="AlphaFoldDB" id="A0A0M0K305"/>